<organism evidence="2 3">
    <name type="scientific">Helianthus annuus</name>
    <name type="common">Common sunflower</name>
    <dbReference type="NCBI Taxonomy" id="4232"/>
    <lineage>
        <taxon>Eukaryota</taxon>
        <taxon>Viridiplantae</taxon>
        <taxon>Streptophyta</taxon>
        <taxon>Embryophyta</taxon>
        <taxon>Tracheophyta</taxon>
        <taxon>Spermatophyta</taxon>
        <taxon>Magnoliopsida</taxon>
        <taxon>eudicotyledons</taxon>
        <taxon>Gunneridae</taxon>
        <taxon>Pentapetalae</taxon>
        <taxon>asterids</taxon>
        <taxon>campanulids</taxon>
        <taxon>Asterales</taxon>
        <taxon>Asteraceae</taxon>
        <taxon>Asteroideae</taxon>
        <taxon>Heliantheae alliance</taxon>
        <taxon>Heliantheae</taxon>
        <taxon>Helianthus</taxon>
    </lineage>
</organism>
<keyword evidence="1" id="KW-0472">Membrane</keyword>
<protein>
    <submittedName>
        <fullName evidence="2">Uncharacterized protein</fullName>
    </submittedName>
</protein>
<sequence length="70" mass="8472">MRLFNLKWQKNLRVFDDLVCSRRQPEDEPKPAHRIGCSFFWLHFFFYFIIVQLPPTLLIINLTSTLIHPL</sequence>
<accession>A0A251UF66</accession>
<keyword evidence="1" id="KW-0812">Transmembrane</keyword>
<gene>
    <name evidence="2" type="ORF">HannXRQ_Chr07g0205141</name>
</gene>
<dbReference type="EMBL" id="CM007896">
    <property type="protein sequence ID" value="OTG21526.1"/>
    <property type="molecule type" value="Genomic_DNA"/>
</dbReference>
<dbReference type="Proteomes" id="UP000215914">
    <property type="component" value="Chromosome 7"/>
</dbReference>
<dbReference type="InParanoid" id="A0A251UF66"/>
<evidence type="ECO:0000313" key="2">
    <source>
        <dbReference type="EMBL" id="OTG21526.1"/>
    </source>
</evidence>
<evidence type="ECO:0000256" key="1">
    <source>
        <dbReference type="SAM" id="Phobius"/>
    </source>
</evidence>
<reference evidence="3" key="1">
    <citation type="journal article" date="2017" name="Nature">
        <title>The sunflower genome provides insights into oil metabolism, flowering and Asterid evolution.</title>
        <authorList>
            <person name="Badouin H."/>
            <person name="Gouzy J."/>
            <person name="Grassa C.J."/>
            <person name="Murat F."/>
            <person name="Staton S.E."/>
            <person name="Cottret L."/>
            <person name="Lelandais-Briere C."/>
            <person name="Owens G.L."/>
            <person name="Carrere S."/>
            <person name="Mayjonade B."/>
            <person name="Legrand L."/>
            <person name="Gill N."/>
            <person name="Kane N.C."/>
            <person name="Bowers J.E."/>
            <person name="Hubner S."/>
            <person name="Bellec A."/>
            <person name="Berard A."/>
            <person name="Berges H."/>
            <person name="Blanchet N."/>
            <person name="Boniface M.C."/>
            <person name="Brunel D."/>
            <person name="Catrice O."/>
            <person name="Chaidir N."/>
            <person name="Claudel C."/>
            <person name="Donnadieu C."/>
            <person name="Faraut T."/>
            <person name="Fievet G."/>
            <person name="Helmstetter N."/>
            <person name="King M."/>
            <person name="Knapp S.J."/>
            <person name="Lai Z."/>
            <person name="Le Paslier M.C."/>
            <person name="Lippi Y."/>
            <person name="Lorenzon L."/>
            <person name="Mandel J.R."/>
            <person name="Marage G."/>
            <person name="Marchand G."/>
            <person name="Marquand E."/>
            <person name="Bret-Mestries E."/>
            <person name="Morien E."/>
            <person name="Nambeesan S."/>
            <person name="Nguyen T."/>
            <person name="Pegot-Espagnet P."/>
            <person name="Pouilly N."/>
            <person name="Raftis F."/>
            <person name="Sallet E."/>
            <person name="Schiex T."/>
            <person name="Thomas J."/>
            <person name="Vandecasteele C."/>
            <person name="Vares D."/>
            <person name="Vear F."/>
            <person name="Vautrin S."/>
            <person name="Crespi M."/>
            <person name="Mangin B."/>
            <person name="Burke J.M."/>
            <person name="Salse J."/>
            <person name="Munos S."/>
            <person name="Vincourt P."/>
            <person name="Rieseberg L.H."/>
            <person name="Langlade N.B."/>
        </authorList>
    </citation>
    <scope>NUCLEOTIDE SEQUENCE [LARGE SCALE GENOMIC DNA]</scope>
    <source>
        <strain evidence="3">cv. SF193</strain>
    </source>
</reference>
<proteinExistence type="predicted"/>
<keyword evidence="1" id="KW-1133">Transmembrane helix</keyword>
<evidence type="ECO:0000313" key="3">
    <source>
        <dbReference type="Proteomes" id="UP000215914"/>
    </source>
</evidence>
<dbReference type="AlphaFoldDB" id="A0A251UF66"/>
<keyword evidence="3" id="KW-1185">Reference proteome</keyword>
<feature type="transmembrane region" description="Helical" evidence="1">
    <location>
        <begin position="39"/>
        <end position="60"/>
    </location>
</feature>
<name>A0A251UF66_HELAN</name>